<feature type="compositionally biased region" description="Low complexity" evidence="1">
    <location>
        <begin position="144"/>
        <end position="153"/>
    </location>
</feature>
<dbReference type="Proteomes" id="UP001479290">
    <property type="component" value="Unassembled WGS sequence"/>
</dbReference>
<dbReference type="Pfam" id="PF13837">
    <property type="entry name" value="Myb_DNA-bind_4"/>
    <property type="match status" value="1"/>
</dbReference>
<sequence length="253" mass="29225">MSVRSEAWSTQEVQTFLGIISEERVQRELDGMVRNEKVFQYVSERMAEEGFQRTPEQCRVKCKKLRSEYRKVKDHNSRSGVNRKNWKWFDMLDAIYGHRPANLGRGGGVDTATSLLESMMESAAEDPISQKETTEGLSTFENLPATSSSLASTPTPPESMPSPARAPRCTPISKRKRGQQDVAAALLEMQAADERQQDWQERMEERRDRRFELMLEEAREARRHEAELTRKHMEQTESFNQAFLSTLVSWCRC</sequence>
<dbReference type="PANTHER" id="PTHR47595">
    <property type="entry name" value="HEAT SHOCK 70 KDA PROTEIN 14"/>
    <property type="match status" value="1"/>
</dbReference>
<keyword evidence="4" id="KW-1185">Reference proteome</keyword>
<dbReference type="AlphaFoldDB" id="A0AAW1YUM4"/>
<dbReference type="InterPro" id="IPR044822">
    <property type="entry name" value="Myb_DNA-bind_4"/>
</dbReference>
<proteinExistence type="predicted"/>
<evidence type="ECO:0000256" key="1">
    <source>
        <dbReference type="SAM" id="MobiDB-lite"/>
    </source>
</evidence>
<feature type="region of interest" description="Disordered" evidence="1">
    <location>
        <begin position="144"/>
        <end position="178"/>
    </location>
</feature>
<dbReference type="Gene3D" id="1.10.10.60">
    <property type="entry name" value="Homeodomain-like"/>
    <property type="match status" value="1"/>
</dbReference>
<accession>A0AAW1YUM4</accession>
<dbReference type="PANTHER" id="PTHR47595:SF1">
    <property type="entry name" value="MYB_SANT-LIKE DNA-BINDING DOMAIN-CONTAINING PROTEIN"/>
    <property type="match status" value="1"/>
</dbReference>
<evidence type="ECO:0000313" key="3">
    <source>
        <dbReference type="EMBL" id="KAK9952770.1"/>
    </source>
</evidence>
<dbReference type="FunFam" id="1.10.10.60:FF:000032">
    <property type="entry name" value="Zinc finger and SCAN domain-containing 20"/>
    <property type="match status" value="1"/>
</dbReference>
<comment type="caution">
    <text evidence="3">The sequence shown here is derived from an EMBL/GenBank/DDBJ whole genome shotgun (WGS) entry which is preliminary data.</text>
</comment>
<organism evidence="3 4">
    <name type="scientific">Culter alburnus</name>
    <name type="common">Topmouth culter</name>
    <dbReference type="NCBI Taxonomy" id="194366"/>
    <lineage>
        <taxon>Eukaryota</taxon>
        <taxon>Metazoa</taxon>
        <taxon>Chordata</taxon>
        <taxon>Craniata</taxon>
        <taxon>Vertebrata</taxon>
        <taxon>Euteleostomi</taxon>
        <taxon>Actinopterygii</taxon>
        <taxon>Neopterygii</taxon>
        <taxon>Teleostei</taxon>
        <taxon>Ostariophysi</taxon>
        <taxon>Cypriniformes</taxon>
        <taxon>Xenocyprididae</taxon>
        <taxon>Xenocypridinae</taxon>
        <taxon>Culter</taxon>
    </lineage>
</organism>
<name>A0AAW1YUM4_CULAL</name>
<evidence type="ECO:0000259" key="2">
    <source>
        <dbReference type="Pfam" id="PF13837"/>
    </source>
</evidence>
<reference evidence="3 4" key="1">
    <citation type="submission" date="2024-05" db="EMBL/GenBank/DDBJ databases">
        <title>A high-quality chromosomal-level genome assembly of Topmouth culter (Culter alburnus).</title>
        <authorList>
            <person name="Zhao H."/>
        </authorList>
    </citation>
    <scope>NUCLEOTIDE SEQUENCE [LARGE SCALE GENOMIC DNA]</scope>
    <source>
        <strain evidence="3">CATC2023</strain>
        <tissue evidence="3">Muscle</tissue>
    </source>
</reference>
<protein>
    <recommendedName>
        <fullName evidence="2">Myb/SANT-like DNA-binding domain-containing protein</fullName>
    </recommendedName>
</protein>
<feature type="domain" description="Myb/SANT-like DNA-binding" evidence="2">
    <location>
        <begin position="7"/>
        <end position="95"/>
    </location>
</feature>
<dbReference type="EMBL" id="JAWDJR010000024">
    <property type="protein sequence ID" value="KAK9952770.1"/>
    <property type="molecule type" value="Genomic_DNA"/>
</dbReference>
<evidence type="ECO:0000313" key="4">
    <source>
        <dbReference type="Proteomes" id="UP001479290"/>
    </source>
</evidence>
<gene>
    <name evidence="3" type="ORF">ABG768_018577</name>
</gene>